<sequence>MFKKTIITLGFLASTVLYSMSISEINTASKEKLMEIKGIGDKKASAIITERLKGKIISFDDLQKVSGIGKKMVSNIKNDIKSTSSTKSSIKKSDTNTST</sequence>
<accession>A0A1W1BIP0</accession>
<dbReference type="SUPFAM" id="SSF47781">
    <property type="entry name" value="RuvA domain 2-like"/>
    <property type="match status" value="1"/>
</dbReference>
<feature type="domain" description="Helix-hairpin-helix DNA-binding motif class 1" evidence="1">
    <location>
        <begin position="60"/>
        <end position="79"/>
    </location>
</feature>
<dbReference type="AlphaFoldDB" id="A0A1W1BIP0"/>
<dbReference type="InterPro" id="IPR010994">
    <property type="entry name" value="RuvA_2-like"/>
</dbReference>
<evidence type="ECO:0000259" key="1">
    <source>
        <dbReference type="SMART" id="SM00278"/>
    </source>
</evidence>
<dbReference type="SMART" id="SM00278">
    <property type="entry name" value="HhH1"/>
    <property type="match status" value="2"/>
</dbReference>
<dbReference type="Gene3D" id="1.10.150.280">
    <property type="entry name" value="AF1531-like domain"/>
    <property type="match status" value="1"/>
</dbReference>
<dbReference type="InterPro" id="IPR003583">
    <property type="entry name" value="Hlx-hairpin-Hlx_DNA-bd_motif"/>
</dbReference>
<dbReference type="PANTHER" id="PTHR21180:SF32">
    <property type="entry name" value="ENDONUCLEASE_EXONUCLEASE_PHOSPHATASE FAMILY DOMAIN-CONTAINING PROTEIN 1"/>
    <property type="match status" value="1"/>
</dbReference>
<reference evidence="2" key="1">
    <citation type="submission" date="2016-10" db="EMBL/GenBank/DDBJ databases">
        <authorList>
            <person name="de Groot N.N."/>
        </authorList>
    </citation>
    <scope>NUCLEOTIDE SEQUENCE</scope>
</reference>
<dbReference type="GO" id="GO:0006281">
    <property type="term" value="P:DNA repair"/>
    <property type="evidence" value="ECO:0007669"/>
    <property type="project" value="InterPro"/>
</dbReference>
<organism evidence="2">
    <name type="scientific">hydrothermal vent metagenome</name>
    <dbReference type="NCBI Taxonomy" id="652676"/>
    <lineage>
        <taxon>unclassified sequences</taxon>
        <taxon>metagenomes</taxon>
        <taxon>ecological metagenomes</taxon>
    </lineage>
</organism>
<name>A0A1W1BIP0_9ZZZZ</name>
<dbReference type="EMBL" id="FPHM01000008">
    <property type="protein sequence ID" value="SFV53373.1"/>
    <property type="molecule type" value="Genomic_DNA"/>
</dbReference>
<evidence type="ECO:0000313" key="2">
    <source>
        <dbReference type="EMBL" id="SFV53373.1"/>
    </source>
</evidence>
<dbReference type="GO" id="GO:0003677">
    <property type="term" value="F:DNA binding"/>
    <property type="evidence" value="ECO:0007669"/>
    <property type="project" value="InterPro"/>
</dbReference>
<dbReference type="GO" id="GO:0015628">
    <property type="term" value="P:protein secretion by the type II secretion system"/>
    <property type="evidence" value="ECO:0007669"/>
    <property type="project" value="TreeGrafter"/>
</dbReference>
<protein>
    <submittedName>
        <fullName evidence="2">Putative non-specific DNA binding protein</fullName>
    </submittedName>
</protein>
<dbReference type="InterPro" id="IPR051675">
    <property type="entry name" value="Endo/Exo/Phosphatase_dom_1"/>
</dbReference>
<dbReference type="PANTHER" id="PTHR21180">
    <property type="entry name" value="ENDONUCLEASE/EXONUCLEASE/PHOSPHATASE FAMILY DOMAIN-CONTAINING PROTEIN 1"/>
    <property type="match status" value="1"/>
</dbReference>
<proteinExistence type="predicted"/>
<gene>
    <name evidence="2" type="ORF">MNB_SV-13-433</name>
</gene>
<feature type="domain" description="Helix-hairpin-helix DNA-binding motif class 1" evidence="1">
    <location>
        <begin position="31"/>
        <end position="50"/>
    </location>
</feature>
<dbReference type="GO" id="GO:0015627">
    <property type="term" value="C:type II protein secretion system complex"/>
    <property type="evidence" value="ECO:0007669"/>
    <property type="project" value="TreeGrafter"/>
</dbReference>
<dbReference type="Pfam" id="PF12836">
    <property type="entry name" value="HHH_3"/>
    <property type="match status" value="1"/>
</dbReference>